<dbReference type="Gene3D" id="3.30.70.1290">
    <property type="entry name" value="Transposase IS200-like"/>
    <property type="match status" value="1"/>
</dbReference>
<comment type="caution">
    <text evidence="2">The sequence shown here is derived from an EMBL/GenBank/DDBJ whole genome shotgun (WGS) entry which is preliminary data.</text>
</comment>
<evidence type="ECO:0000313" key="3">
    <source>
        <dbReference type="Proteomes" id="UP001180650"/>
    </source>
</evidence>
<feature type="domain" description="Transposase IS200-like" evidence="1">
    <location>
        <begin position="9"/>
        <end position="122"/>
    </location>
</feature>
<sequence length="189" mass="22132">MPYRQNIFQAGQYYHIYNRGNNRQDIFFERENYLFFLRLVRKYLLETLDVIAYCLMPNHYHLLIQLKKAELSAAMQAFSLSYTKAINRRYGRVGSLFQGRFQAILVNDTEYLLNLSRYIHCNPVKAGLVSQPQEWEFSSFREYVGWREGTLPNLESIVAALGSMAACRSFMMMDIDVISPELKGLLLDE</sequence>
<evidence type="ECO:0000313" key="2">
    <source>
        <dbReference type="EMBL" id="MDT3674022.1"/>
    </source>
</evidence>
<dbReference type="NCBIfam" id="NF047646">
    <property type="entry name" value="REP_Tyr_transpos"/>
    <property type="match status" value="1"/>
</dbReference>
<dbReference type="InterPro" id="IPR036515">
    <property type="entry name" value="Transposase_17_sf"/>
</dbReference>
<name>A0ABU3HHK7_9CHRO</name>
<dbReference type="EMBL" id="JAVSJA010000001">
    <property type="protein sequence ID" value="MDT3674022.1"/>
    <property type="molecule type" value="Genomic_DNA"/>
</dbReference>
<dbReference type="SMART" id="SM01321">
    <property type="entry name" value="Y1_Tnp"/>
    <property type="match status" value="1"/>
</dbReference>
<protein>
    <submittedName>
        <fullName evidence="2">Transposase</fullName>
    </submittedName>
</protein>
<dbReference type="InterPro" id="IPR002686">
    <property type="entry name" value="Transposase_17"/>
</dbReference>
<proteinExistence type="predicted"/>
<keyword evidence="3" id="KW-1185">Reference proteome</keyword>
<gene>
    <name evidence="2" type="ORF">RAM70_05550</name>
</gene>
<dbReference type="Proteomes" id="UP001180650">
    <property type="component" value="Unassembled WGS sequence"/>
</dbReference>
<organism evidence="2 3">
    <name type="scientific">Microcystis wesenbergii NRERC-220</name>
    <dbReference type="NCBI Taxonomy" id="3068991"/>
    <lineage>
        <taxon>Bacteria</taxon>
        <taxon>Bacillati</taxon>
        <taxon>Cyanobacteriota</taxon>
        <taxon>Cyanophyceae</taxon>
        <taxon>Oscillatoriophycideae</taxon>
        <taxon>Chroococcales</taxon>
        <taxon>Microcystaceae</taxon>
        <taxon>Microcystis</taxon>
    </lineage>
</organism>
<dbReference type="Pfam" id="PF01797">
    <property type="entry name" value="Y1_Tnp"/>
    <property type="match status" value="1"/>
</dbReference>
<evidence type="ECO:0000259" key="1">
    <source>
        <dbReference type="SMART" id="SM01321"/>
    </source>
</evidence>
<dbReference type="SUPFAM" id="SSF143422">
    <property type="entry name" value="Transposase IS200-like"/>
    <property type="match status" value="1"/>
</dbReference>
<reference evidence="2" key="1">
    <citation type="submission" date="2023-08" db="EMBL/GenBank/DDBJ databases">
        <authorList>
            <person name="Park H.-K."/>
            <person name="Kim I.-S."/>
        </authorList>
    </citation>
    <scope>NUCLEOTIDE SEQUENCE</scope>
    <source>
        <strain evidence="2">NRERC-220</strain>
    </source>
</reference>
<dbReference type="PANTHER" id="PTHR34322:SF2">
    <property type="entry name" value="TRANSPOSASE IS200-LIKE DOMAIN-CONTAINING PROTEIN"/>
    <property type="match status" value="1"/>
</dbReference>
<accession>A0ABU3HHK7</accession>
<dbReference type="RefSeq" id="WP_312672677.1">
    <property type="nucleotide sequence ID" value="NZ_JAVSJA010000001.1"/>
</dbReference>
<dbReference type="PANTHER" id="PTHR34322">
    <property type="entry name" value="TRANSPOSASE, Y1_TNP DOMAIN-CONTAINING"/>
    <property type="match status" value="1"/>
</dbReference>